<accession>A0AAD9ID41</accession>
<feature type="region of interest" description="Disordered" evidence="2">
    <location>
        <begin position="1"/>
        <end position="59"/>
    </location>
</feature>
<feature type="region of interest" description="Disordered" evidence="2">
    <location>
        <begin position="86"/>
        <end position="120"/>
    </location>
</feature>
<evidence type="ECO:0000313" key="3">
    <source>
        <dbReference type="EMBL" id="KAK2075533.1"/>
    </source>
</evidence>
<dbReference type="InterPro" id="IPR039884">
    <property type="entry name" value="R3HC1/R3HCL"/>
</dbReference>
<dbReference type="PANTHER" id="PTHR21678:SF0">
    <property type="entry name" value="C3H1-TYPE DOMAIN-CONTAINING PROTEIN"/>
    <property type="match status" value="1"/>
</dbReference>
<evidence type="ECO:0000256" key="1">
    <source>
        <dbReference type="SAM" id="Coils"/>
    </source>
</evidence>
<gene>
    <name evidence="3" type="ORF">QBZ16_001641</name>
</gene>
<feature type="coiled-coil region" evidence="1">
    <location>
        <begin position="294"/>
        <end position="321"/>
    </location>
</feature>
<keyword evidence="4" id="KW-1185">Reference proteome</keyword>
<keyword evidence="1" id="KW-0175">Coiled coil</keyword>
<name>A0AAD9ID41_PROWI</name>
<dbReference type="EMBL" id="JASFZW010000014">
    <property type="protein sequence ID" value="KAK2075533.1"/>
    <property type="molecule type" value="Genomic_DNA"/>
</dbReference>
<feature type="compositionally biased region" description="Low complexity" evidence="2">
    <location>
        <begin position="142"/>
        <end position="151"/>
    </location>
</feature>
<proteinExistence type="predicted"/>
<reference evidence="3" key="1">
    <citation type="submission" date="2021-01" db="EMBL/GenBank/DDBJ databases">
        <authorList>
            <person name="Eckstrom K.M.E."/>
        </authorList>
    </citation>
    <scope>NUCLEOTIDE SEQUENCE</scope>
    <source>
        <strain evidence="3">UVCC 0001</strain>
    </source>
</reference>
<feature type="compositionally biased region" description="Basic and acidic residues" evidence="2">
    <location>
        <begin position="86"/>
        <end position="115"/>
    </location>
</feature>
<dbReference type="Proteomes" id="UP001255856">
    <property type="component" value="Unassembled WGS sequence"/>
</dbReference>
<dbReference type="AlphaFoldDB" id="A0AAD9ID41"/>
<dbReference type="PANTHER" id="PTHR21678">
    <property type="entry name" value="GROWTH INHIBITION AND DIFFERENTIATION RELATED PROTEIN 88"/>
    <property type="match status" value="1"/>
</dbReference>
<protein>
    <submittedName>
        <fullName evidence="3">Uncharacterized protein</fullName>
    </submittedName>
</protein>
<evidence type="ECO:0000256" key="2">
    <source>
        <dbReference type="SAM" id="MobiDB-lite"/>
    </source>
</evidence>
<organism evidence="3 4">
    <name type="scientific">Prototheca wickerhamii</name>
    <dbReference type="NCBI Taxonomy" id="3111"/>
    <lineage>
        <taxon>Eukaryota</taxon>
        <taxon>Viridiplantae</taxon>
        <taxon>Chlorophyta</taxon>
        <taxon>core chlorophytes</taxon>
        <taxon>Trebouxiophyceae</taxon>
        <taxon>Chlorellales</taxon>
        <taxon>Chlorellaceae</taxon>
        <taxon>Prototheca</taxon>
    </lineage>
</organism>
<feature type="region of interest" description="Disordered" evidence="2">
    <location>
        <begin position="134"/>
        <end position="165"/>
    </location>
</feature>
<evidence type="ECO:0000313" key="4">
    <source>
        <dbReference type="Proteomes" id="UP001255856"/>
    </source>
</evidence>
<comment type="caution">
    <text evidence="3">The sequence shown here is derived from an EMBL/GenBank/DDBJ whole genome shotgun (WGS) entry which is preliminary data.</text>
</comment>
<sequence length="323" mass="34898">MGALEDLSDSGSESGGEEVAPAKKPKAAQGVTLDELQQHGYSGGPSVLFVPPPEPEEGNWTWTREAVTTGLQEEIRISRAAVAQRERLQQAKKEEELERKRQTWKEKASTAHEDGADSADDWEALCDDEAALHIPTAPSAPPATAHGPAPSLRRPVPPEEPRNAIPFDGAHVLELRGLAPGVRTRDVESWLETVDAVSPAETRPLVRWVDDASALAVFVDPAAARAALACAGREAPIGRAYAWPEASAAARQLPISQLQPPRPRPQGTAVVARRLIGAALAVDLRDRKSEAELRDARRAKLEALEKEKARQAARQVALDEAWE</sequence>